<dbReference type="AlphaFoldDB" id="A0A6B0RXM7"/>
<evidence type="ECO:0000313" key="3">
    <source>
        <dbReference type="Proteomes" id="UP000322234"/>
    </source>
</evidence>
<feature type="region of interest" description="Disordered" evidence="1">
    <location>
        <begin position="1"/>
        <end position="34"/>
    </location>
</feature>
<dbReference type="Proteomes" id="UP000322234">
    <property type="component" value="Unassembled WGS sequence"/>
</dbReference>
<dbReference type="EMBL" id="VBQZ03000109">
    <property type="protein sequence ID" value="MXQ94352.1"/>
    <property type="molecule type" value="Genomic_DNA"/>
</dbReference>
<comment type="caution">
    <text evidence="2">The sequence shown here is derived from an EMBL/GenBank/DDBJ whole genome shotgun (WGS) entry which is preliminary data.</text>
</comment>
<evidence type="ECO:0000313" key="2">
    <source>
        <dbReference type="EMBL" id="MXQ94352.1"/>
    </source>
</evidence>
<evidence type="ECO:0000256" key="1">
    <source>
        <dbReference type="SAM" id="MobiDB-lite"/>
    </source>
</evidence>
<proteinExistence type="predicted"/>
<gene>
    <name evidence="2" type="ORF">E5288_WYG001197</name>
</gene>
<organism evidence="2 3">
    <name type="scientific">Bos mutus</name>
    <name type="common">wild yak</name>
    <dbReference type="NCBI Taxonomy" id="72004"/>
    <lineage>
        <taxon>Eukaryota</taxon>
        <taxon>Metazoa</taxon>
        <taxon>Chordata</taxon>
        <taxon>Craniata</taxon>
        <taxon>Vertebrata</taxon>
        <taxon>Euteleostomi</taxon>
        <taxon>Mammalia</taxon>
        <taxon>Eutheria</taxon>
        <taxon>Laurasiatheria</taxon>
        <taxon>Artiodactyla</taxon>
        <taxon>Ruminantia</taxon>
        <taxon>Pecora</taxon>
        <taxon>Bovidae</taxon>
        <taxon>Bovinae</taxon>
        <taxon>Bos</taxon>
    </lineage>
</organism>
<keyword evidence="3" id="KW-1185">Reference proteome</keyword>
<protein>
    <submittedName>
        <fullName evidence="2">Uncharacterized protein</fullName>
    </submittedName>
</protein>
<reference evidence="2" key="1">
    <citation type="submission" date="2019-10" db="EMBL/GenBank/DDBJ databases">
        <title>The sequence and de novo assembly of the wild yak genome.</title>
        <authorList>
            <person name="Liu Y."/>
        </authorList>
    </citation>
    <scope>NUCLEOTIDE SEQUENCE [LARGE SCALE GENOMIC DNA]</scope>
    <source>
        <strain evidence="2">WY2019</strain>
    </source>
</reference>
<accession>A0A6B0RXM7</accession>
<sequence length="79" mass="8522">MPLRSGRAPERKPWSAPSLSPSMGWTGLGSSSKPGLSELPMVTVTQECGVLPRPPPRLSVVLSVVLRRAQRMLSAREEA</sequence>
<feature type="compositionally biased region" description="Polar residues" evidence="1">
    <location>
        <begin position="17"/>
        <end position="34"/>
    </location>
</feature>
<name>A0A6B0RXM7_9CETA</name>